<name>A0A854QL43_CRYNE</name>
<feature type="signal peptide" evidence="7">
    <location>
        <begin position="1"/>
        <end position="21"/>
    </location>
</feature>
<accession>A0A854QL43</accession>
<dbReference type="FunFam" id="3.40.50.1820:FF:000118">
    <property type="entry name" value="Carboxypeptidase"/>
    <property type="match status" value="1"/>
</dbReference>
<dbReference type="EC" id="3.4.16.-" evidence="7"/>
<keyword evidence="6" id="KW-0325">Glycoprotein</keyword>
<protein>
    <recommendedName>
        <fullName evidence="7">Carboxypeptidase</fullName>
        <ecNumber evidence="7">3.4.16.-</ecNumber>
    </recommendedName>
</protein>
<evidence type="ECO:0000256" key="5">
    <source>
        <dbReference type="ARBA" id="ARBA00022801"/>
    </source>
</evidence>
<keyword evidence="4 7" id="KW-0732">Signal</keyword>
<dbReference type="AlphaFoldDB" id="A0A854QL43"/>
<dbReference type="SUPFAM" id="SSF53474">
    <property type="entry name" value="alpha/beta-Hydrolases"/>
    <property type="match status" value="1"/>
</dbReference>
<evidence type="ECO:0000256" key="1">
    <source>
        <dbReference type="ARBA" id="ARBA00009431"/>
    </source>
</evidence>
<evidence type="ECO:0000256" key="4">
    <source>
        <dbReference type="ARBA" id="ARBA00022729"/>
    </source>
</evidence>
<dbReference type="GO" id="GO:0004185">
    <property type="term" value="F:serine-type carboxypeptidase activity"/>
    <property type="evidence" value="ECO:0007669"/>
    <property type="project" value="UniProtKB-UniRule"/>
</dbReference>
<keyword evidence="2 7" id="KW-0121">Carboxypeptidase</keyword>
<dbReference type="EMBL" id="AMKT01000041">
    <property type="protein sequence ID" value="OXG21994.1"/>
    <property type="molecule type" value="Genomic_DNA"/>
</dbReference>
<evidence type="ECO:0000256" key="7">
    <source>
        <dbReference type="RuleBase" id="RU361156"/>
    </source>
</evidence>
<dbReference type="GO" id="GO:0006508">
    <property type="term" value="P:proteolysis"/>
    <property type="evidence" value="ECO:0007669"/>
    <property type="project" value="UniProtKB-KW"/>
</dbReference>
<dbReference type="Pfam" id="PF00450">
    <property type="entry name" value="Peptidase_S10"/>
    <property type="match status" value="1"/>
</dbReference>
<dbReference type="Proteomes" id="UP000199727">
    <property type="component" value="Unassembled WGS sequence"/>
</dbReference>
<comment type="similarity">
    <text evidence="1 7">Belongs to the peptidase S10 family.</text>
</comment>
<keyword evidence="3 7" id="KW-0645">Protease</keyword>
<evidence type="ECO:0000256" key="2">
    <source>
        <dbReference type="ARBA" id="ARBA00022645"/>
    </source>
</evidence>
<evidence type="ECO:0000256" key="6">
    <source>
        <dbReference type="ARBA" id="ARBA00023180"/>
    </source>
</evidence>
<evidence type="ECO:0000313" key="9">
    <source>
        <dbReference type="Proteomes" id="UP000199727"/>
    </source>
</evidence>
<dbReference type="InterPro" id="IPR029058">
    <property type="entry name" value="AB_hydrolase_fold"/>
</dbReference>
<dbReference type="InterPro" id="IPR001563">
    <property type="entry name" value="Peptidase_S10"/>
</dbReference>
<reference evidence="8 9" key="1">
    <citation type="submission" date="2017-06" db="EMBL/GenBank/DDBJ databases">
        <title>Global population genomics of the pathogenic fungus Cryptococcus neoformans var. grubii.</title>
        <authorList>
            <person name="Cuomo C."/>
            <person name="Litvintseva A."/>
            <person name="Chen Y."/>
            <person name="Young S."/>
            <person name="Zeng Q."/>
            <person name="Chapman S."/>
            <person name="Gujja S."/>
            <person name="Saif S."/>
            <person name="Birren B."/>
        </authorList>
    </citation>
    <scope>NUCLEOTIDE SEQUENCE [LARGE SCALE GENOMIC DNA]</scope>
    <source>
        <strain evidence="8 9">Tu259-1</strain>
    </source>
</reference>
<dbReference type="PANTHER" id="PTHR11802:SF479">
    <property type="entry name" value="CARBOXYPEPTIDASE"/>
    <property type="match status" value="1"/>
</dbReference>
<dbReference type="InterPro" id="IPR018202">
    <property type="entry name" value="Ser_caboxypep_ser_AS"/>
</dbReference>
<keyword evidence="5 7" id="KW-0378">Hydrolase</keyword>
<dbReference type="InterPro" id="IPR033124">
    <property type="entry name" value="Ser_caboxypep_his_AS"/>
</dbReference>
<dbReference type="Gene3D" id="3.40.50.1820">
    <property type="entry name" value="alpha/beta hydrolase"/>
    <property type="match status" value="1"/>
</dbReference>
<feature type="chain" id="PRO_5033112898" description="Carboxypeptidase" evidence="7">
    <location>
        <begin position="22"/>
        <end position="560"/>
    </location>
</feature>
<gene>
    <name evidence="8" type="ORF">C361_03421</name>
</gene>
<organism evidence="8 9">
    <name type="scientific">Cryptococcus neoformans Tu259-1</name>
    <dbReference type="NCBI Taxonomy" id="1230072"/>
    <lineage>
        <taxon>Eukaryota</taxon>
        <taxon>Fungi</taxon>
        <taxon>Dikarya</taxon>
        <taxon>Basidiomycota</taxon>
        <taxon>Agaricomycotina</taxon>
        <taxon>Tremellomycetes</taxon>
        <taxon>Tremellales</taxon>
        <taxon>Cryptococcaceae</taxon>
        <taxon>Cryptococcus</taxon>
        <taxon>Cryptococcus neoformans species complex</taxon>
    </lineage>
</organism>
<sequence length="560" mass="63157">MWSKILTTALLVFALGSVVGAARDPLGLRGRRPAVLAAKKEAKREALAGEMLRMEESRALVEKHREKKFYNNKTSEFFVYSLPDVPCELGETYSGLIPIDHRNQSEALFFVFQPKLGKASDDLTIWLNGGPGCSSLEGWFQENGLWTWKPGTYAPVVNPYSWVNLTNMLWVEQPIGTGFSIGTPKAKSEEEIALDFIKWFKNFQNLFGIKNYKIYVTGESYAGRYVPYISAAMLDAKDKTYYNLCGALMYDPTIGETITVQEMIPTYPFVEANSNLFSFNKTIMAELKDIHESCGYKEYIDRYLKFPPTENQPPLFFNYSDPKNITCAILDMVNELAFHVNPCFNIYGVNLMCPFLWDVLGMPTQLNYAPGGVYFNRSDVKAAMHAPQHIDWAGCAAIPVFVGGEDGPQGNGDLSRDPIQEVLPKVIEATNRVLVSNGDLGKFYCSTKPHILLNFVLDMVIITNGTLLAIQNMTWNGKLGFQSAPSEYIFIDIDDTEWPSVFDSNGFDGYPGTQGVMGIQHYERGLMWAETFQSGHMQPQYQPRSTYRHLQWLLGHIDKL</sequence>
<proteinExistence type="inferred from homology"/>
<evidence type="ECO:0000256" key="3">
    <source>
        <dbReference type="ARBA" id="ARBA00022670"/>
    </source>
</evidence>
<dbReference type="PROSITE" id="PS00560">
    <property type="entry name" value="CARBOXYPEPT_SER_HIS"/>
    <property type="match status" value="1"/>
</dbReference>
<evidence type="ECO:0000313" key="8">
    <source>
        <dbReference type="EMBL" id="OXG21994.1"/>
    </source>
</evidence>
<dbReference type="PROSITE" id="PS00131">
    <property type="entry name" value="CARBOXYPEPT_SER_SER"/>
    <property type="match status" value="1"/>
</dbReference>
<dbReference type="PRINTS" id="PR00724">
    <property type="entry name" value="CRBOXYPTASEC"/>
</dbReference>
<dbReference type="PANTHER" id="PTHR11802">
    <property type="entry name" value="SERINE PROTEASE FAMILY S10 SERINE CARBOXYPEPTIDASE"/>
    <property type="match status" value="1"/>
</dbReference>
<comment type="caution">
    <text evidence="8">The sequence shown here is derived from an EMBL/GenBank/DDBJ whole genome shotgun (WGS) entry which is preliminary data.</text>
</comment>
<dbReference type="OrthoDB" id="443318at2759"/>